<keyword evidence="3" id="KW-1185">Reference proteome</keyword>
<evidence type="ECO:0000313" key="3">
    <source>
        <dbReference type="Proteomes" id="UP001458880"/>
    </source>
</evidence>
<evidence type="ECO:0000313" key="2">
    <source>
        <dbReference type="EMBL" id="KAK9686970.1"/>
    </source>
</evidence>
<proteinExistence type="predicted"/>
<feature type="compositionally biased region" description="Polar residues" evidence="1">
    <location>
        <begin position="1"/>
        <end position="13"/>
    </location>
</feature>
<protein>
    <submittedName>
        <fullName evidence="2">Uncharacterized protein</fullName>
    </submittedName>
</protein>
<gene>
    <name evidence="2" type="ORF">QE152_g36804</name>
</gene>
<name>A0AAW1ICS6_POPJA</name>
<organism evidence="2 3">
    <name type="scientific">Popillia japonica</name>
    <name type="common">Japanese beetle</name>
    <dbReference type="NCBI Taxonomy" id="7064"/>
    <lineage>
        <taxon>Eukaryota</taxon>
        <taxon>Metazoa</taxon>
        <taxon>Ecdysozoa</taxon>
        <taxon>Arthropoda</taxon>
        <taxon>Hexapoda</taxon>
        <taxon>Insecta</taxon>
        <taxon>Pterygota</taxon>
        <taxon>Neoptera</taxon>
        <taxon>Endopterygota</taxon>
        <taxon>Coleoptera</taxon>
        <taxon>Polyphaga</taxon>
        <taxon>Scarabaeiformia</taxon>
        <taxon>Scarabaeidae</taxon>
        <taxon>Rutelinae</taxon>
        <taxon>Popillia</taxon>
    </lineage>
</organism>
<dbReference type="EMBL" id="JASPKY010000671">
    <property type="protein sequence ID" value="KAK9686970.1"/>
    <property type="molecule type" value="Genomic_DNA"/>
</dbReference>
<accession>A0AAW1ICS6</accession>
<feature type="compositionally biased region" description="Basic and acidic residues" evidence="1">
    <location>
        <begin position="69"/>
        <end position="79"/>
    </location>
</feature>
<feature type="region of interest" description="Disordered" evidence="1">
    <location>
        <begin position="1"/>
        <end position="20"/>
    </location>
</feature>
<reference evidence="2 3" key="1">
    <citation type="journal article" date="2024" name="BMC Genomics">
        <title>De novo assembly and annotation of Popillia japonica's genome with initial clues to its potential as an invasive pest.</title>
        <authorList>
            <person name="Cucini C."/>
            <person name="Boschi S."/>
            <person name="Funari R."/>
            <person name="Cardaioli E."/>
            <person name="Iannotti N."/>
            <person name="Marturano G."/>
            <person name="Paoli F."/>
            <person name="Bruttini M."/>
            <person name="Carapelli A."/>
            <person name="Frati F."/>
            <person name="Nardi F."/>
        </authorList>
    </citation>
    <scope>NUCLEOTIDE SEQUENCE [LARGE SCALE GENOMIC DNA]</scope>
    <source>
        <strain evidence="2">DMR45628</strain>
    </source>
</reference>
<dbReference type="Proteomes" id="UP001458880">
    <property type="component" value="Unassembled WGS sequence"/>
</dbReference>
<sequence>MNRRNLSTSTPHNHLQFRVATGRAHVSNLLRMRRRDGDDDAERLDARASPSIPLAAAARMVASPPELESTERSITDHHT</sequence>
<dbReference type="AlphaFoldDB" id="A0AAW1ICS6"/>
<comment type="caution">
    <text evidence="2">The sequence shown here is derived from an EMBL/GenBank/DDBJ whole genome shotgun (WGS) entry which is preliminary data.</text>
</comment>
<feature type="region of interest" description="Disordered" evidence="1">
    <location>
        <begin position="60"/>
        <end position="79"/>
    </location>
</feature>
<evidence type="ECO:0000256" key="1">
    <source>
        <dbReference type="SAM" id="MobiDB-lite"/>
    </source>
</evidence>